<comment type="caution">
    <text evidence="1">The sequence shown here is derived from an EMBL/GenBank/DDBJ whole genome shotgun (WGS) entry which is preliminary data.</text>
</comment>
<dbReference type="AlphaFoldDB" id="A0A369UP86"/>
<evidence type="ECO:0008006" key="3">
    <source>
        <dbReference type="Google" id="ProtNLM"/>
    </source>
</evidence>
<evidence type="ECO:0000313" key="2">
    <source>
        <dbReference type="Proteomes" id="UP000253782"/>
    </source>
</evidence>
<organism evidence="1 2">
    <name type="scientific">Dyella tabacisoli</name>
    <dbReference type="NCBI Taxonomy" id="2282381"/>
    <lineage>
        <taxon>Bacteria</taxon>
        <taxon>Pseudomonadati</taxon>
        <taxon>Pseudomonadota</taxon>
        <taxon>Gammaproteobacteria</taxon>
        <taxon>Lysobacterales</taxon>
        <taxon>Rhodanobacteraceae</taxon>
        <taxon>Dyella</taxon>
    </lineage>
</organism>
<name>A0A369UP86_9GAMM</name>
<keyword evidence="2" id="KW-1185">Reference proteome</keyword>
<dbReference type="SUPFAM" id="SSF56935">
    <property type="entry name" value="Porins"/>
    <property type="match status" value="1"/>
</dbReference>
<dbReference type="OrthoDB" id="7493123at2"/>
<evidence type="ECO:0000313" key="1">
    <source>
        <dbReference type="EMBL" id="RDD82287.1"/>
    </source>
</evidence>
<accession>A0A369UP86</accession>
<protein>
    <recommendedName>
        <fullName evidence="3">Transporter</fullName>
    </recommendedName>
</protein>
<proteinExistence type="predicted"/>
<sequence length="307" mass="33643">MALALLPTFANACSTCGCSLNSDWSSQGYATSTGLHLSLREDYFDQSQLIRGTSTVSRSAFQYPTDSEVQRKTLNRNTLLGADYNFSRYWGLSLQLPYTNRHHETIAGGDTDVSTSNAHGIGDLRVLARYQGLSDDAGIGLQFGLKLPSGRFKQDFDAGPQAGQLLDRGLQLGTGTTDALVGIYKFGYLSPSVGYFGQAMAQIALDARDHFRPGNSLNINFGLRYLDAGRFTPQLQLNLHSEQRESGNLADRPNSGATLAYLSPGIGVKITKRLDAFAFVQLPVYQRVNGLQLEPRRLWSVGAQYRL</sequence>
<dbReference type="EMBL" id="QQAH01000006">
    <property type="protein sequence ID" value="RDD82287.1"/>
    <property type="molecule type" value="Genomic_DNA"/>
</dbReference>
<gene>
    <name evidence="1" type="ORF">DVJ77_07655</name>
</gene>
<dbReference type="Proteomes" id="UP000253782">
    <property type="component" value="Unassembled WGS sequence"/>
</dbReference>
<reference evidence="1 2" key="1">
    <citation type="submission" date="2018-07" db="EMBL/GenBank/DDBJ databases">
        <title>Dyella tabacisoli L4-6T, whole genome shotgun sequence.</title>
        <authorList>
            <person name="Zhou X.-K."/>
            <person name="Li W.-J."/>
            <person name="Duan Y.-Q."/>
        </authorList>
    </citation>
    <scope>NUCLEOTIDE SEQUENCE [LARGE SCALE GENOMIC DNA]</scope>
    <source>
        <strain evidence="1 2">L4-6</strain>
    </source>
</reference>